<feature type="region of interest" description="Disordered" evidence="5">
    <location>
        <begin position="190"/>
        <end position="213"/>
    </location>
</feature>
<dbReference type="PANTHER" id="PTHR14491">
    <property type="entry name" value="SOSONDOWAH, ISOFORM G"/>
    <property type="match status" value="1"/>
</dbReference>
<feature type="domain" description="SOWAHA-C winged helix-turn-helix" evidence="6">
    <location>
        <begin position="3"/>
        <end position="86"/>
    </location>
</feature>
<organism evidence="7 8">
    <name type="scientific">Cirrhinus molitorella</name>
    <name type="common">mud carp</name>
    <dbReference type="NCBI Taxonomy" id="172907"/>
    <lineage>
        <taxon>Eukaryota</taxon>
        <taxon>Metazoa</taxon>
        <taxon>Chordata</taxon>
        <taxon>Craniata</taxon>
        <taxon>Vertebrata</taxon>
        <taxon>Euteleostomi</taxon>
        <taxon>Actinopterygii</taxon>
        <taxon>Neopterygii</taxon>
        <taxon>Teleostei</taxon>
        <taxon>Ostariophysi</taxon>
        <taxon>Cypriniformes</taxon>
        <taxon>Cyprinidae</taxon>
        <taxon>Labeoninae</taxon>
        <taxon>Labeonini</taxon>
        <taxon>Cirrhinus</taxon>
    </lineage>
</organism>
<evidence type="ECO:0000256" key="5">
    <source>
        <dbReference type="SAM" id="MobiDB-lite"/>
    </source>
</evidence>
<evidence type="ECO:0000256" key="3">
    <source>
        <dbReference type="ARBA" id="ARBA00038122"/>
    </source>
</evidence>
<comment type="caution">
    <text evidence="7">The sequence shown here is derived from an EMBL/GenBank/DDBJ whole genome shotgun (WGS) entry which is preliminary data.</text>
</comment>
<dbReference type="SUPFAM" id="SSF48403">
    <property type="entry name" value="Ankyrin repeat"/>
    <property type="match status" value="1"/>
</dbReference>
<feature type="repeat" description="ANK" evidence="4">
    <location>
        <begin position="289"/>
        <end position="327"/>
    </location>
</feature>
<feature type="region of interest" description="Disordered" evidence="5">
    <location>
        <begin position="82"/>
        <end position="125"/>
    </location>
</feature>
<accession>A0ABR3LLD2</accession>
<gene>
    <name evidence="7" type="ORF">QQF64_017110</name>
</gene>
<evidence type="ECO:0000313" key="7">
    <source>
        <dbReference type="EMBL" id="KAL1252417.1"/>
    </source>
</evidence>
<evidence type="ECO:0000259" key="6">
    <source>
        <dbReference type="Pfam" id="PF25877"/>
    </source>
</evidence>
<feature type="compositionally biased region" description="Polar residues" evidence="5">
    <location>
        <begin position="199"/>
        <end position="211"/>
    </location>
</feature>
<name>A0ABR3LLD2_9TELE</name>
<dbReference type="Pfam" id="PF13857">
    <property type="entry name" value="Ank_5"/>
    <property type="match status" value="1"/>
</dbReference>
<evidence type="ECO:0000256" key="2">
    <source>
        <dbReference type="ARBA" id="ARBA00023043"/>
    </source>
</evidence>
<protein>
    <recommendedName>
        <fullName evidence="6">SOWAHA-C winged helix-turn-helix domain-containing protein</fullName>
    </recommendedName>
</protein>
<dbReference type="SMART" id="SM00248">
    <property type="entry name" value="ANK"/>
    <property type="match status" value="2"/>
</dbReference>
<dbReference type="InterPro" id="IPR002110">
    <property type="entry name" value="Ankyrin_rpt"/>
</dbReference>
<dbReference type="Proteomes" id="UP001558613">
    <property type="component" value="Unassembled WGS sequence"/>
</dbReference>
<proteinExistence type="inferred from homology"/>
<comment type="similarity">
    <text evidence="3">Belongs to the SOWAH family.</text>
</comment>
<dbReference type="PANTHER" id="PTHR14491:SF2">
    <property type="entry name" value="ANKYRIN REPEAT DOMAIN-CONTAINING PROTEIN SOWAHA"/>
    <property type="match status" value="1"/>
</dbReference>
<feature type="compositionally biased region" description="Basic and acidic residues" evidence="5">
    <location>
        <begin position="83"/>
        <end position="102"/>
    </location>
</feature>
<evidence type="ECO:0000256" key="1">
    <source>
        <dbReference type="ARBA" id="ARBA00022737"/>
    </source>
</evidence>
<dbReference type="Gene3D" id="1.25.40.20">
    <property type="entry name" value="Ankyrin repeat-containing domain"/>
    <property type="match status" value="1"/>
</dbReference>
<dbReference type="Pfam" id="PF00023">
    <property type="entry name" value="Ank"/>
    <property type="match status" value="1"/>
</dbReference>
<keyword evidence="8" id="KW-1185">Reference proteome</keyword>
<dbReference type="InterPro" id="IPR036770">
    <property type="entry name" value="Ankyrin_rpt-contain_sf"/>
</dbReference>
<dbReference type="EMBL" id="JAYMGO010000021">
    <property type="protein sequence ID" value="KAL1252417.1"/>
    <property type="molecule type" value="Genomic_DNA"/>
</dbReference>
<keyword evidence="2 4" id="KW-0040">ANK repeat</keyword>
<feature type="repeat" description="ANK" evidence="4">
    <location>
        <begin position="328"/>
        <end position="361"/>
    </location>
</feature>
<evidence type="ECO:0000313" key="8">
    <source>
        <dbReference type="Proteomes" id="UP001558613"/>
    </source>
</evidence>
<dbReference type="InterPro" id="IPR058889">
    <property type="entry name" value="WHD_SOWAHA-C"/>
</dbReference>
<evidence type="ECO:0000256" key="4">
    <source>
        <dbReference type="PROSITE-ProRule" id="PRU00023"/>
    </source>
</evidence>
<sequence length="452" mass="51099">MALTQEAILNTLLESGGRLKNSELLKKFAEPLNCSDPAEKKENRDLFKTFVNNIAVVKEFEDTKYIVLRKVYLRLLDASSDENAPREDCSQDGSHPEEDTKKKQTHSQSPEGRKSEPKALSRCSSRASEWEVSPIEVALERSKNVDLKPKKSLVFTAPLKSGPVFPENATKQASAYKPFALPLRMPQIDLGHHHKKPSTESLGSEELQPSPQCKRRTSLDSVACAGGSPQLRRHFKTPKQAAEPKNSHHNLLDPMEHEWLVKSASGQWDQVYGLLLKYAHLAEKKDFMSGFTALHWAVKCGNADMVCKIIKISREYDYGVDVNAKSNGGYTPLHIAAIHDQFSLISLLVRKCGANRNIRDNCGKKPYHYLSKEVSGELRELLGDPKAHQEVLHVRDDFEQRKYSIGHLILPHPVVLKKKSKARNQFISLNDDSRERDEPILQKLRLKSDVFQ</sequence>
<reference evidence="7 8" key="1">
    <citation type="submission" date="2023-09" db="EMBL/GenBank/DDBJ databases">
        <authorList>
            <person name="Wang M."/>
        </authorList>
    </citation>
    <scope>NUCLEOTIDE SEQUENCE [LARGE SCALE GENOMIC DNA]</scope>
    <source>
        <strain evidence="7">GT-2023</strain>
        <tissue evidence="7">Liver</tissue>
    </source>
</reference>
<keyword evidence="1" id="KW-0677">Repeat</keyword>
<dbReference type="PROSITE" id="PS50297">
    <property type="entry name" value="ANK_REP_REGION"/>
    <property type="match status" value="1"/>
</dbReference>
<dbReference type="Pfam" id="PF25877">
    <property type="entry name" value="WHD_SOWAH"/>
    <property type="match status" value="1"/>
</dbReference>
<dbReference type="PROSITE" id="PS50088">
    <property type="entry name" value="ANK_REPEAT"/>
    <property type="match status" value="2"/>
</dbReference>